<evidence type="ECO:0000313" key="1">
    <source>
        <dbReference type="EMBL" id="XAI70715.1"/>
    </source>
</evidence>
<dbReference type="EMBL" id="PP179326">
    <property type="protein sequence ID" value="XAI70715.1"/>
    <property type="molecule type" value="Genomic_DNA"/>
</dbReference>
<name>A0AAU6W1Z4_9VIRU</name>
<accession>A0AAU6W1Z4</accession>
<organism evidence="1">
    <name type="scientific">Pseudomonas phage Orimi01</name>
    <dbReference type="NCBI Taxonomy" id="3138541"/>
    <lineage>
        <taxon>Viruses</taxon>
    </lineage>
</organism>
<protein>
    <submittedName>
        <fullName evidence="1">Uncharacterized protein</fullName>
    </submittedName>
</protein>
<sequence length="88" mass="10179">MARLRQVQQQAWNLRRVEAGRRAKAPLDDRPVRFEISGVDQMSLTIISSQMTGIFKRLHSLGMVDAQSVKFIRQPVRIKGIWQCEVML</sequence>
<gene>
    <name evidence="1" type="ORF">Orimi01_00058</name>
</gene>
<proteinExistence type="predicted"/>
<reference evidence="1" key="1">
    <citation type="journal article" date="2024" name="J. Gen. Virol.">
        <title>Novel phages of Pseudomonas syringae unveil numerous potential auxiliary metabolic genes.</title>
        <authorList>
            <person name="Feltin C."/>
            <person name="Garneau J.R."/>
            <person name="Morris C.E."/>
            <person name="Berard A."/>
            <person name="Torres-Barcelo C."/>
        </authorList>
    </citation>
    <scope>NUCLEOTIDE SEQUENCE</scope>
</reference>